<dbReference type="AlphaFoldDB" id="A0A177P2L8"/>
<feature type="compositionally biased region" description="Polar residues" evidence="1">
    <location>
        <begin position="115"/>
        <end position="138"/>
    </location>
</feature>
<evidence type="ECO:0000259" key="2">
    <source>
        <dbReference type="PROSITE" id="PS50222"/>
    </source>
</evidence>
<dbReference type="InterPro" id="IPR018247">
    <property type="entry name" value="EF_Hand_1_Ca_BS"/>
</dbReference>
<comment type="caution">
    <text evidence="3">The sequence shown here is derived from an EMBL/GenBank/DDBJ whole genome shotgun (WGS) entry which is preliminary data.</text>
</comment>
<evidence type="ECO:0000256" key="1">
    <source>
        <dbReference type="SAM" id="MobiDB-lite"/>
    </source>
</evidence>
<dbReference type="SMART" id="SM00054">
    <property type="entry name" value="EFh"/>
    <property type="match status" value="3"/>
</dbReference>
<reference evidence="4" key="1">
    <citation type="submission" date="2016-03" db="EMBL/GenBank/DDBJ databases">
        <authorList>
            <person name="Heylen K."/>
            <person name="De Vos P."/>
            <person name="Vekeman B."/>
        </authorList>
    </citation>
    <scope>NUCLEOTIDE SEQUENCE [LARGE SCALE GENOMIC DNA]</scope>
    <source>
        <strain evidence="4">R-45383</strain>
    </source>
</reference>
<dbReference type="Gene3D" id="1.10.238.10">
    <property type="entry name" value="EF-hand"/>
    <property type="match status" value="2"/>
</dbReference>
<dbReference type="GO" id="GO:0005509">
    <property type="term" value="F:calcium ion binding"/>
    <property type="evidence" value="ECO:0007669"/>
    <property type="project" value="InterPro"/>
</dbReference>
<feature type="region of interest" description="Disordered" evidence="1">
    <location>
        <begin position="41"/>
        <end position="189"/>
    </location>
</feature>
<dbReference type="Pfam" id="PF13499">
    <property type="entry name" value="EF-hand_7"/>
    <property type="match status" value="1"/>
</dbReference>
<organism evidence="3 4">
    <name type="scientific">Methylomonas koyamae</name>
    <dbReference type="NCBI Taxonomy" id="702114"/>
    <lineage>
        <taxon>Bacteria</taxon>
        <taxon>Pseudomonadati</taxon>
        <taxon>Pseudomonadota</taxon>
        <taxon>Gammaproteobacteria</taxon>
        <taxon>Methylococcales</taxon>
        <taxon>Methylococcaceae</taxon>
        <taxon>Methylomonas</taxon>
    </lineage>
</organism>
<proteinExistence type="predicted"/>
<sequence>MYGGMKALQKPDTAKMAEDLFSKLDTKGQGYIEKSDLQAALSNVSGSDSSSNSSADDLFAKLDGDGDGKVTQSEMQATLEKLASELDGPFPRMRMQGQGDMPPPPPGGEDDSGLTKDQLSSMSEKLSATDSEGSQTLSDIAANFDAADSNGDGKVSASEAKAYEDAKNTSGSDGASADSATTTASAGTSSLDQQFMKQMMQLIHAYGGGGDRDRNGAGISTTA</sequence>
<dbReference type="InterPro" id="IPR011992">
    <property type="entry name" value="EF-hand-dom_pair"/>
</dbReference>
<feature type="compositionally biased region" description="Basic and acidic residues" evidence="1">
    <location>
        <begin position="58"/>
        <end position="68"/>
    </location>
</feature>
<dbReference type="Proteomes" id="UP000077628">
    <property type="component" value="Unassembled WGS sequence"/>
</dbReference>
<feature type="domain" description="EF-hand" evidence="2">
    <location>
        <begin position="50"/>
        <end position="85"/>
    </location>
</feature>
<gene>
    <name evidence="3" type="ORF">A1355_20560</name>
</gene>
<feature type="domain" description="EF-hand" evidence="2">
    <location>
        <begin position="12"/>
        <end position="47"/>
    </location>
</feature>
<evidence type="ECO:0000313" key="3">
    <source>
        <dbReference type="EMBL" id="OAI24537.1"/>
    </source>
</evidence>
<protein>
    <recommendedName>
        <fullName evidence="2">EF-hand domain-containing protein</fullName>
    </recommendedName>
</protein>
<evidence type="ECO:0000313" key="4">
    <source>
        <dbReference type="Proteomes" id="UP000077628"/>
    </source>
</evidence>
<keyword evidence="4" id="KW-1185">Reference proteome</keyword>
<accession>A0A177P2L8</accession>
<dbReference type="STRING" id="702114.A1355_20560"/>
<name>A0A177P2L8_9GAMM</name>
<dbReference type="EMBL" id="LUUK01000046">
    <property type="protein sequence ID" value="OAI24537.1"/>
    <property type="molecule type" value="Genomic_DNA"/>
</dbReference>
<dbReference type="Pfam" id="PF13202">
    <property type="entry name" value="EF-hand_5"/>
    <property type="match status" value="1"/>
</dbReference>
<dbReference type="PROSITE" id="PS50222">
    <property type="entry name" value="EF_HAND_2"/>
    <property type="match status" value="2"/>
</dbReference>
<dbReference type="PROSITE" id="PS00018">
    <property type="entry name" value="EF_HAND_1"/>
    <property type="match status" value="1"/>
</dbReference>
<feature type="compositionally biased region" description="Low complexity" evidence="1">
    <location>
        <begin position="169"/>
        <end position="189"/>
    </location>
</feature>
<dbReference type="InterPro" id="IPR002048">
    <property type="entry name" value="EF_hand_dom"/>
</dbReference>
<dbReference type="SUPFAM" id="SSF47473">
    <property type="entry name" value="EF-hand"/>
    <property type="match status" value="1"/>
</dbReference>
<feature type="compositionally biased region" description="Low complexity" evidence="1">
    <location>
        <begin position="41"/>
        <end position="57"/>
    </location>
</feature>